<gene>
    <name evidence="1" type="ORF">HHI36_011007</name>
</gene>
<protein>
    <submittedName>
        <fullName evidence="1">Uncharacterized protein</fullName>
    </submittedName>
</protein>
<proteinExistence type="predicted"/>
<dbReference type="Proteomes" id="UP001516400">
    <property type="component" value="Unassembled WGS sequence"/>
</dbReference>
<organism evidence="1 2">
    <name type="scientific">Cryptolaemus montrouzieri</name>
    <dbReference type="NCBI Taxonomy" id="559131"/>
    <lineage>
        <taxon>Eukaryota</taxon>
        <taxon>Metazoa</taxon>
        <taxon>Ecdysozoa</taxon>
        <taxon>Arthropoda</taxon>
        <taxon>Hexapoda</taxon>
        <taxon>Insecta</taxon>
        <taxon>Pterygota</taxon>
        <taxon>Neoptera</taxon>
        <taxon>Endopterygota</taxon>
        <taxon>Coleoptera</taxon>
        <taxon>Polyphaga</taxon>
        <taxon>Cucujiformia</taxon>
        <taxon>Coccinelloidea</taxon>
        <taxon>Coccinellidae</taxon>
        <taxon>Scymninae</taxon>
        <taxon>Scymnini</taxon>
        <taxon>Cryptolaemus</taxon>
    </lineage>
</organism>
<evidence type="ECO:0000313" key="2">
    <source>
        <dbReference type="Proteomes" id="UP001516400"/>
    </source>
</evidence>
<dbReference type="EMBL" id="JABFTP020000001">
    <property type="protein sequence ID" value="KAL3266855.1"/>
    <property type="molecule type" value="Genomic_DNA"/>
</dbReference>
<reference evidence="1 2" key="1">
    <citation type="journal article" date="2021" name="BMC Biol.">
        <title>Horizontally acquired antibacterial genes associated with adaptive radiation of ladybird beetles.</title>
        <authorList>
            <person name="Li H.S."/>
            <person name="Tang X.F."/>
            <person name="Huang Y.H."/>
            <person name="Xu Z.Y."/>
            <person name="Chen M.L."/>
            <person name="Du X.Y."/>
            <person name="Qiu B.Y."/>
            <person name="Chen P.T."/>
            <person name="Zhang W."/>
            <person name="Slipinski A."/>
            <person name="Escalona H.E."/>
            <person name="Waterhouse R.M."/>
            <person name="Zwick A."/>
            <person name="Pang H."/>
        </authorList>
    </citation>
    <scope>NUCLEOTIDE SEQUENCE [LARGE SCALE GENOMIC DNA]</scope>
    <source>
        <strain evidence="1">SYSU2018</strain>
    </source>
</reference>
<comment type="caution">
    <text evidence="1">The sequence shown here is derived from an EMBL/GenBank/DDBJ whole genome shotgun (WGS) entry which is preliminary data.</text>
</comment>
<dbReference type="AlphaFoldDB" id="A0ABD2MKJ1"/>
<accession>A0ABD2MKJ1</accession>
<sequence length="103" mass="11946">MPGDINEQIEEKLLSLFGIQLDEANDTNDDAQSVFYVRHIQEINVFQDLLFYRIICEDDKATDLFSILDSHIIENNIKLCGCVYGWCSSDVKRVWMTSSSHRK</sequence>
<keyword evidence="2" id="KW-1185">Reference proteome</keyword>
<evidence type="ECO:0000313" key="1">
    <source>
        <dbReference type="EMBL" id="KAL3266855.1"/>
    </source>
</evidence>
<name>A0ABD2MKJ1_9CUCU</name>